<keyword evidence="2" id="KW-1185">Reference proteome</keyword>
<name>A0A8J2BLN9_9BACT</name>
<dbReference type="Gene3D" id="2.40.420.20">
    <property type="match status" value="1"/>
</dbReference>
<dbReference type="RefSeq" id="WP_174583378.1">
    <property type="nucleotide sequence ID" value="NZ_CAJNOB010000026.1"/>
</dbReference>
<accession>A0A8J2BLN9</accession>
<protein>
    <submittedName>
        <fullName evidence="1">Uncharacterized protein</fullName>
    </submittedName>
</protein>
<sequence length="267" mass="29027">MLLLWAGIIGQVSLEPTQGEPLGLREGPGSLGGAVHLTELAQWDPQKGLRVPLEVVRTFSLQFCPVRKGTVTPKVSFEAQIYRLASEEPQVEPKSMKGSAWATAFVDPKVASELPKDLEVRAVPKTKKEGVSEKVFVGRLVRVDDTVLPAIGKVETLFALRDPGEVLSVGDWVVIQGEGAERWSGLVIPRGALLRTTQGPFVYVQRGDYLQRVAVTPVCEDPQAVGIKGEVKEGEAVVCHGAESLWLLELSLKQSNSKGREFPSRVV</sequence>
<organism evidence="1 2">
    <name type="scientific">Candidatus Methylacidithermus pantelleriae</name>
    <dbReference type="NCBI Taxonomy" id="2744239"/>
    <lineage>
        <taxon>Bacteria</taxon>
        <taxon>Pseudomonadati</taxon>
        <taxon>Verrucomicrobiota</taxon>
        <taxon>Methylacidiphilae</taxon>
        <taxon>Methylacidiphilales</taxon>
        <taxon>Methylacidiphilaceae</taxon>
        <taxon>Candidatus Methylacidithermus</taxon>
    </lineage>
</organism>
<proteinExistence type="predicted"/>
<evidence type="ECO:0000313" key="1">
    <source>
        <dbReference type="EMBL" id="CAF0700042.1"/>
    </source>
</evidence>
<evidence type="ECO:0000313" key="2">
    <source>
        <dbReference type="Proteomes" id="UP000663859"/>
    </source>
</evidence>
<dbReference type="AlphaFoldDB" id="A0A8J2BLN9"/>
<dbReference type="Proteomes" id="UP000663859">
    <property type="component" value="Unassembled WGS sequence"/>
</dbReference>
<reference evidence="1" key="1">
    <citation type="submission" date="2021-02" db="EMBL/GenBank/DDBJ databases">
        <authorList>
            <person name="Cremers G."/>
            <person name="Picone N."/>
        </authorList>
    </citation>
    <scope>NUCLEOTIDE SEQUENCE</scope>
    <source>
        <strain evidence="1">PQ17</strain>
    </source>
</reference>
<comment type="caution">
    <text evidence="1">The sequence shown here is derived from an EMBL/GenBank/DDBJ whole genome shotgun (WGS) entry which is preliminary data.</text>
</comment>
<gene>
    <name evidence="1" type="ORF">MPNT_320020</name>
</gene>
<dbReference type="EMBL" id="CAJNOB010000026">
    <property type="protein sequence ID" value="CAF0700042.1"/>
    <property type="molecule type" value="Genomic_DNA"/>
</dbReference>